<proteinExistence type="predicted"/>
<gene>
    <name evidence="2" type="ORF">PBRA_002689</name>
    <name evidence="3" type="ORF">PLBR_LOCUS2061</name>
</gene>
<reference evidence="3 5" key="2">
    <citation type="submission" date="2018-03" db="EMBL/GenBank/DDBJ databases">
        <authorList>
            <person name="Fogelqvist J."/>
        </authorList>
    </citation>
    <scope>NUCLEOTIDE SEQUENCE [LARGE SCALE GENOMIC DNA]</scope>
</reference>
<dbReference type="Proteomes" id="UP000039324">
    <property type="component" value="Unassembled WGS sequence"/>
</dbReference>
<name>A0A0G4J5E5_PLABS</name>
<keyword evidence="3" id="KW-0496">Mitochondrion</keyword>
<evidence type="ECO:0000313" key="5">
    <source>
        <dbReference type="Proteomes" id="UP000290189"/>
    </source>
</evidence>
<dbReference type="EMBL" id="CDSF01000133">
    <property type="protein sequence ID" value="CEP02722.1"/>
    <property type="molecule type" value="Genomic_DNA"/>
</dbReference>
<dbReference type="Proteomes" id="UP000290189">
    <property type="component" value="Unassembled WGS sequence"/>
</dbReference>
<feature type="region of interest" description="Disordered" evidence="1">
    <location>
        <begin position="1"/>
        <end position="29"/>
    </location>
</feature>
<evidence type="ECO:0000256" key="1">
    <source>
        <dbReference type="SAM" id="MobiDB-lite"/>
    </source>
</evidence>
<feature type="region of interest" description="Disordered" evidence="1">
    <location>
        <begin position="133"/>
        <end position="155"/>
    </location>
</feature>
<dbReference type="EMBL" id="OVEO01000003">
    <property type="protein sequence ID" value="SPQ94846.1"/>
    <property type="molecule type" value="Genomic_DNA"/>
</dbReference>
<dbReference type="AlphaFoldDB" id="A0A0G4J5E5"/>
<accession>A0A0G4J5E5</accession>
<geneLocation type="mitochondrion" evidence="3"/>
<reference evidence="2 4" key="1">
    <citation type="submission" date="2015-02" db="EMBL/GenBank/DDBJ databases">
        <authorList>
            <person name="Chooi Y.-H."/>
        </authorList>
    </citation>
    <scope>NUCLEOTIDE SEQUENCE [LARGE SCALE GENOMIC DNA]</scope>
    <source>
        <strain evidence="2">E3</strain>
    </source>
</reference>
<keyword evidence="4" id="KW-1185">Reference proteome</keyword>
<evidence type="ECO:0000313" key="2">
    <source>
        <dbReference type="EMBL" id="CEP02722.1"/>
    </source>
</evidence>
<organism evidence="2 4">
    <name type="scientific">Plasmodiophora brassicae</name>
    <name type="common">Clubroot disease agent</name>
    <dbReference type="NCBI Taxonomy" id="37360"/>
    <lineage>
        <taxon>Eukaryota</taxon>
        <taxon>Sar</taxon>
        <taxon>Rhizaria</taxon>
        <taxon>Endomyxa</taxon>
        <taxon>Phytomyxea</taxon>
        <taxon>Plasmodiophorida</taxon>
        <taxon>Plasmodiophoridae</taxon>
        <taxon>Plasmodiophora</taxon>
    </lineage>
</organism>
<sequence length="334" mass="37272">MRRHVKKSVSVAGIVDPGSDPPTGHDRQSTLSRVYHLLDDGRNDKDAVLRRAVARYLTSLSTTASEELIDTVIKRLRQRPRYQSDLSKRGLNGTAFHRRIGSIRDQMQNDIDSAIAGRRESVIQALAAPEPVFQPGKVDATTPQPDPVEVKDNQEPDKRETLRTFLLNLDWDPSHINVEISVPAARGLQRELPSILSLARFASHMVYWKMYESVIAERPDDYDAQFLTLTSTFFKTAVEFRRIAKDSGRRRRWETLLGLQSFPHSLSTGIRDIILHGSPRPAPVLIDELVVPSVSAMLNATSAASPAGAPLSSIAHGFFQQLLTIIRKPAPAQY</sequence>
<evidence type="ECO:0000313" key="4">
    <source>
        <dbReference type="Proteomes" id="UP000039324"/>
    </source>
</evidence>
<evidence type="ECO:0000313" key="3">
    <source>
        <dbReference type="EMBL" id="SPQ94846.1"/>
    </source>
</evidence>
<protein>
    <submittedName>
        <fullName evidence="2">Uncharacterized protein</fullName>
    </submittedName>
</protein>